<protein>
    <recommendedName>
        <fullName evidence="9">AMP-binding domain protein</fullName>
    </recommendedName>
</protein>
<evidence type="ECO:0000259" key="6">
    <source>
        <dbReference type="Pfam" id="PF13193"/>
    </source>
</evidence>
<comment type="similarity">
    <text evidence="1">Belongs to the ATP-dependent AMP-binding enzyme family.</text>
</comment>
<dbReference type="InterPro" id="IPR045851">
    <property type="entry name" value="AMP-bd_C_sf"/>
</dbReference>
<dbReference type="EMBL" id="JBFXLS010000032">
    <property type="protein sequence ID" value="KAL2826065.1"/>
    <property type="molecule type" value="Genomic_DNA"/>
</dbReference>
<evidence type="ECO:0000256" key="3">
    <source>
        <dbReference type="ARBA" id="ARBA00022832"/>
    </source>
</evidence>
<comment type="caution">
    <text evidence="7">The sequence shown here is derived from an EMBL/GenBank/DDBJ whole genome shotgun (WGS) entry which is preliminary data.</text>
</comment>
<keyword evidence="3" id="KW-0276">Fatty acid metabolism</keyword>
<sequence length="581" mass="63914">MSAAKSRLSSLLGHFQQPLDANSTPAPVSENEHNVNFHTLSPTFFLPRAAAIEPDAEAIYHITANNQILRRTYLETADRARGLAYFLRKHGYKRVGILCPNTPAFLESIFGIAAAGAVNVAVNYRLKEDDIGYIFTHSDVEAIIVDQEYLPLLGACRAAKPDVRIIVDTDTDAIEGELAGPFDEAVLEGLNYDRDAGAKGWDGLESQAASEDDIVALAYTSGTTAKPKGVEYTHRGCYLAAMGNVIEAGLNFHGRRCGYLWTLPMFHAMGWTFPWAVTAVRGTHYCLRKIDYPQIWRLLKEENITHFNAAPTVNTLLCNSWEAEKLPEPVHVTVAASPPTPHLFEQMASLNLHPVHAYGMTETYGPITKGYQMPLWEKLPRKEKFGRMARQGHGFVTSLPVRVIKTDVPEGTIVDVKRDGKEIGEIVCVGNICSRGYYKDPEATQKLFAGGVLHSGDLAVWHPDRAVQILDRAKDIIISGGENISSVGLESMLVTHPAILEAGVVAVPDSHWGERPKAFVTVKPGRQLEGKDVVEWARNSSGISKFMVPREVEVVAELPKTSTGKVRKNVLRDWAKGGSRS</sequence>
<dbReference type="InterPro" id="IPR025110">
    <property type="entry name" value="AMP-bd_C"/>
</dbReference>
<dbReference type="Pfam" id="PF13193">
    <property type="entry name" value="AMP-binding_C"/>
    <property type="match status" value="1"/>
</dbReference>
<keyword evidence="8" id="KW-1185">Reference proteome</keyword>
<dbReference type="SUPFAM" id="SSF56801">
    <property type="entry name" value="Acetyl-CoA synthetase-like"/>
    <property type="match status" value="1"/>
</dbReference>
<name>A0ABR4IE71_9EURO</name>
<evidence type="ECO:0000256" key="2">
    <source>
        <dbReference type="ARBA" id="ARBA00022598"/>
    </source>
</evidence>
<evidence type="ECO:0008006" key="9">
    <source>
        <dbReference type="Google" id="ProtNLM"/>
    </source>
</evidence>
<gene>
    <name evidence="7" type="ORF">BDW59DRAFT_145431</name>
</gene>
<evidence type="ECO:0000256" key="4">
    <source>
        <dbReference type="ARBA" id="ARBA00023098"/>
    </source>
</evidence>
<evidence type="ECO:0000313" key="8">
    <source>
        <dbReference type="Proteomes" id="UP001610335"/>
    </source>
</evidence>
<keyword evidence="4" id="KW-0443">Lipid metabolism</keyword>
<evidence type="ECO:0000259" key="5">
    <source>
        <dbReference type="Pfam" id="PF00501"/>
    </source>
</evidence>
<accession>A0ABR4IE71</accession>
<dbReference type="InterPro" id="IPR000873">
    <property type="entry name" value="AMP-dep_synth/lig_dom"/>
</dbReference>
<evidence type="ECO:0000313" key="7">
    <source>
        <dbReference type="EMBL" id="KAL2826065.1"/>
    </source>
</evidence>
<dbReference type="Gene3D" id="3.40.50.12780">
    <property type="entry name" value="N-terminal domain of ligase-like"/>
    <property type="match status" value="1"/>
</dbReference>
<dbReference type="InterPro" id="IPR042099">
    <property type="entry name" value="ANL_N_sf"/>
</dbReference>
<dbReference type="Proteomes" id="UP001610335">
    <property type="component" value="Unassembled WGS sequence"/>
</dbReference>
<evidence type="ECO:0000256" key="1">
    <source>
        <dbReference type="ARBA" id="ARBA00006432"/>
    </source>
</evidence>
<dbReference type="PANTHER" id="PTHR43859">
    <property type="entry name" value="ACYL-ACTIVATING ENZYME"/>
    <property type="match status" value="1"/>
</dbReference>
<keyword evidence="2" id="KW-0436">Ligase</keyword>
<dbReference type="PANTHER" id="PTHR43859:SF4">
    <property type="entry name" value="BUTANOATE--COA LIGASE AAE1-RELATED"/>
    <property type="match status" value="1"/>
</dbReference>
<reference evidence="7 8" key="1">
    <citation type="submission" date="2024-07" db="EMBL/GenBank/DDBJ databases">
        <title>Section-level genome sequencing and comparative genomics of Aspergillus sections Usti and Cavernicolus.</title>
        <authorList>
            <consortium name="Lawrence Berkeley National Laboratory"/>
            <person name="Nybo J.L."/>
            <person name="Vesth T.C."/>
            <person name="Theobald S."/>
            <person name="Frisvad J.C."/>
            <person name="Larsen T.O."/>
            <person name="Kjaerboelling I."/>
            <person name="Rothschild-Mancinelli K."/>
            <person name="Lyhne E.K."/>
            <person name="Kogle M.E."/>
            <person name="Barry K."/>
            <person name="Clum A."/>
            <person name="Na H."/>
            <person name="Ledsgaard L."/>
            <person name="Lin J."/>
            <person name="Lipzen A."/>
            <person name="Kuo A."/>
            <person name="Riley R."/>
            <person name="Mondo S."/>
            <person name="LaButti K."/>
            <person name="Haridas S."/>
            <person name="Pangalinan J."/>
            <person name="Salamov A.A."/>
            <person name="Simmons B.A."/>
            <person name="Magnuson J.K."/>
            <person name="Chen J."/>
            <person name="Drula E."/>
            <person name="Henrissat B."/>
            <person name="Wiebenga A."/>
            <person name="Lubbers R.J."/>
            <person name="Gomes A.C."/>
            <person name="Makela M.R."/>
            <person name="Stajich J."/>
            <person name="Grigoriev I.V."/>
            <person name="Mortensen U.H."/>
            <person name="De vries R.P."/>
            <person name="Baker S.E."/>
            <person name="Andersen M.R."/>
        </authorList>
    </citation>
    <scope>NUCLEOTIDE SEQUENCE [LARGE SCALE GENOMIC DNA]</scope>
    <source>
        <strain evidence="7 8">CBS 600.67</strain>
    </source>
</reference>
<dbReference type="Gene3D" id="3.30.300.30">
    <property type="match status" value="1"/>
</dbReference>
<dbReference type="Pfam" id="PF00501">
    <property type="entry name" value="AMP-binding"/>
    <property type="match status" value="1"/>
</dbReference>
<proteinExistence type="inferred from homology"/>
<feature type="domain" description="AMP-binding enzyme C-terminal" evidence="6">
    <location>
        <begin position="489"/>
        <end position="565"/>
    </location>
</feature>
<feature type="domain" description="AMP-dependent synthetase/ligase" evidence="5">
    <location>
        <begin position="48"/>
        <end position="438"/>
    </location>
</feature>
<organism evidence="7 8">
    <name type="scientific">Aspergillus cavernicola</name>
    <dbReference type="NCBI Taxonomy" id="176166"/>
    <lineage>
        <taxon>Eukaryota</taxon>
        <taxon>Fungi</taxon>
        <taxon>Dikarya</taxon>
        <taxon>Ascomycota</taxon>
        <taxon>Pezizomycotina</taxon>
        <taxon>Eurotiomycetes</taxon>
        <taxon>Eurotiomycetidae</taxon>
        <taxon>Eurotiales</taxon>
        <taxon>Aspergillaceae</taxon>
        <taxon>Aspergillus</taxon>
        <taxon>Aspergillus subgen. Nidulantes</taxon>
    </lineage>
</organism>